<accession>A0A482XTW1</accession>
<evidence type="ECO:0000256" key="1">
    <source>
        <dbReference type="SAM" id="Phobius"/>
    </source>
</evidence>
<evidence type="ECO:0000313" key="2">
    <source>
        <dbReference type="EMBL" id="RZH66449.1"/>
    </source>
</evidence>
<feature type="transmembrane region" description="Helical" evidence="1">
    <location>
        <begin position="17"/>
        <end position="38"/>
    </location>
</feature>
<dbReference type="RefSeq" id="WP_049899678.1">
    <property type="nucleotide sequence ID" value="NZ_JNCS01000006.1"/>
</dbReference>
<keyword evidence="1" id="KW-1133">Transmembrane helix</keyword>
<sequence length="73" mass="7779">MAMDDFLEGTALTGRQAAIIFFAFLILIITAAVLLITFSDFFKNLVATADATGVRVGTLSLVIVPSASEREGR</sequence>
<evidence type="ECO:0000313" key="3">
    <source>
        <dbReference type="Proteomes" id="UP000292704"/>
    </source>
</evidence>
<keyword evidence="1" id="KW-0472">Membrane</keyword>
<protein>
    <recommendedName>
        <fullName evidence="4">Flagellin</fullName>
    </recommendedName>
</protein>
<dbReference type="AlphaFoldDB" id="A0A482XTW1"/>
<dbReference type="OrthoDB" id="178094at2157"/>
<dbReference type="EMBL" id="SHMR01000009">
    <property type="protein sequence ID" value="RZH66449.1"/>
    <property type="molecule type" value="Genomic_DNA"/>
</dbReference>
<proteinExistence type="predicted"/>
<organism evidence="2 3">
    <name type="scientific">Natrinema altunense</name>
    <dbReference type="NCBI Taxonomy" id="222984"/>
    <lineage>
        <taxon>Archaea</taxon>
        <taxon>Methanobacteriati</taxon>
        <taxon>Methanobacteriota</taxon>
        <taxon>Stenosarchaea group</taxon>
        <taxon>Halobacteria</taxon>
        <taxon>Halobacteriales</taxon>
        <taxon>Natrialbaceae</taxon>
        <taxon>Natrinema</taxon>
    </lineage>
</organism>
<evidence type="ECO:0008006" key="4">
    <source>
        <dbReference type="Google" id="ProtNLM"/>
    </source>
</evidence>
<reference evidence="2 3" key="1">
    <citation type="submission" date="2019-02" db="EMBL/GenBank/DDBJ databases">
        <title>Genome analysis provides insights into bioremediation potentialities and Haloocin production by Natrinema altunense strain 4.1R isolated from Chott Douz in Tunisian desert.</title>
        <authorList>
            <person name="Najjari A."/>
            <person name="Youssef N."/>
            <person name="Ben Dhia O."/>
            <person name="Ferjani R."/>
            <person name="El Hidri D."/>
            <person name="Ouzari H.I."/>
            <person name="Cherif A."/>
        </authorList>
    </citation>
    <scope>NUCLEOTIDE SEQUENCE [LARGE SCALE GENOMIC DNA]</scope>
    <source>
        <strain evidence="2 3">4.1R</strain>
    </source>
</reference>
<comment type="caution">
    <text evidence="2">The sequence shown here is derived from an EMBL/GenBank/DDBJ whole genome shotgun (WGS) entry which is preliminary data.</text>
</comment>
<keyword evidence="1" id="KW-0812">Transmembrane</keyword>
<dbReference type="Proteomes" id="UP000292704">
    <property type="component" value="Unassembled WGS sequence"/>
</dbReference>
<name>A0A482XTW1_9EURY</name>
<gene>
    <name evidence="2" type="ORF">ELS17_17375</name>
</gene>